<accession>A0A381X8F1</accession>
<dbReference type="InterPro" id="IPR018523">
    <property type="entry name" value="Isocitrate_lyase_ph_CS"/>
</dbReference>
<dbReference type="Gene3D" id="3.20.20.60">
    <property type="entry name" value="Phosphoenolpyruvate-binding domains"/>
    <property type="match status" value="1"/>
</dbReference>
<dbReference type="FunFam" id="3.20.20.60:FF:000009">
    <property type="entry name" value="2-methylisocitrate lyase"/>
    <property type="match status" value="1"/>
</dbReference>
<dbReference type="PROSITE" id="PS00161">
    <property type="entry name" value="ISOCITRATE_LYASE"/>
    <property type="match status" value="1"/>
</dbReference>
<dbReference type="InterPro" id="IPR015813">
    <property type="entry name" value="Pyrv/PenolPyrv_kinase-like_dom"/>
</dbReference>
<protein>
    <recommendedName>
        <fullName evidence="2">Carboxyvinyl-carboxyphosphonate phosphorylmutase</fullName>
    </recommendedName>
</protein>
<organism evidence="1">
    <name type="scientific">marine metagenome</name>
    <dbReference type="NCBI Taxonomy" id="408172"/>
    <lineage>
        <taxon>unclassified sequences</taxon>
        <taxon>metagenomes</taxon>
        <taxon>ecological metagenomes</taxon>
    </lineage>
</organism>
<dbReference type="InterPro" id="IPR039556">
    <property type="entry name" value="ICL/PEPM"/>
</dbReference>
<dbReference type="AlphaFoldDB" id="A0A381X8F1"/>
<dbReference type="EMBL" id="UINC01014131">
    <property type="protein sequence ID" value="SVA60503.1"/>
    <property type="molecule type" value="Genomic_DNA"/>
</dbReference>
<dbReference type="CDD" id="cd00377">
    <property type="entry name" value="ICL_PEPM"/>
    <property type="match status" value="1"/>
</dbReference>
<gene>
    <name evidence="1" type="ORF">METZ01_LOCUS113357</name>
</gene>
<dbReference type="PANTHER" id="PTHR42905:SF5">
    <property type="entry name" value="CARBOXYVINYL-CARBOXYPHOSPHONATE PHOSPHORYLMUTASE, CHLOROPLASTIC"/>
    <property type="match status" value="1"/>
</dbReference>
<dbReference type="SUPFAM" id="SSF51621">
    <property type="entry name" value="Phosphoenolpyruvate/pyruvate domain"/>
    <property type="match status" value="1"/>
</dbReference>
<evidence type="ECO:0000313" key="1">
    <source>
        <dbReference type="EMBL" id="SVA60503.1"/>
    </source>
</evidence>
<dbReference type="Pfam" id="PF13714">
    <property type="entry name" value="PEP_mutase"/>
    <property type="match status" value="1"/>
</dbReference>
<name>A0A381X8F1_9ZZZZ</name>
<evidence type="ECO:0008006" key="2">
    <source>
        <dbReference type="Google" id="ProtNLM"/>
    </source>
</evidence>
<dbReference type="GO" id="GO:0016833">
    <property type="term" value="F:oxo-acid-lyase activity"/>
    <property type="evidence" value="ECO:0007669"/>
    <property type="project" value="UniProtKB-ARBA"/>
</dbReference>
<dbReference type="PANTHER" id="PTHR42905">
    <property type="entry name" value="PHOSPHOENOLPYRUVATE CARBOXYLASE"/>
    <property type="match status" value="1"/>
</dbReference>
<sequence length="287" mass="30909">MPSRVQQIIDEQGSLVFPGVYDPLSAKVAERAGFPLGFVSGYGVSATLLGEPDLGLLTQTEIVDRARRICGAVTIPIIVDADTGYGNALNVVRTVSELIDAGAAGCFLEDQQWPKRCGHMPGKRVLERAEYLEKIRAAVDTRGDHDFFIVARTDALAAVGLDEAIARVEAAHVAGADATFVEAPSSLVQLADVGRLAPKPTVANMVEHGRTPVLDQTRLAKMGFDLILYPLTGLYAATHALTTVYQHLRECGTTTEARDNLMTFQQFNDLIGVGEKNALSEKFRGDV</sequence>
<reference evidence="1" key="1">
    <citation type="submission" date="2018-05" db="EMBL/GenBank/DDBJ databases">
        <authorList>
            <person name="Lanie J.A."/>
            <person name="Ng W.-L."/>
            <person name="Kazmierczak K.M."/>
            <person name="Andrzejewski T.M."/>
            <person name="Davidsen T.M."/>
            <person name="Wayne K.J."/>
            <person name="Tettelin H."/>
            <person name="Glass J.I."/>
            <person name="Rusch D."/>
            <person name="Podicherti R."/>
            <person name="Tsui H.-C.T."/>
            <person name="Winkler M.E."/>
        </authorList>
    </citation>
    <scope>NUCLEOTIDE SEQUENCE</scope>
</reference>
<dbReference type="InterPro" id="IPR040442">
    <property type="entry name" value="Pyrv_kinase-like_dom_sf"/>
</dbReference>
<proteinExistence type="predicted"/>